<dbReference type="CDD" id="cd00371">
    <property type="entry name" value="HMA"/>
    <property type="match status" value="1"/>
</dbReference>
<name>A0A7W5FTJ5_9BURK</name>
<keyword evidence="4" id="KW-1185">Reference proteome</keyword>
<evidence type="ECO:0000259" key="2">
    <source>
        <dbReference type="PROSITE" id="PS50846"/>
    </source>
</evidence>
<gene>
    <name evidence="3" type="ORF">FHS03_001985</name>
</gene>
<dbReference type="SUPFAM" id="SSF55008">
    <property type="entry name" value="HMA, heavy metal-associated domain"/>
    <property type="match status" value="1"/>
</dbReference>
<evidence type="ECO:0000313" key="4">
    <source>
        <dbReference type="Proteomes" id="UP000541535"/>
    </source>
</evidence>
<comment type="caution">
    <text evidence="3">The sequence shown here is derived from an EMBL/GenBank/DDBJ whole genome shotgun (WGS) entry which is preliminary data.</text>
</comment>
<dbReference type="EMBL" id="JACHXD010000004">
    <property type="protein sequence ID" value="MBB3118940.1"/>
    <property type="molecule type" value="Genomic_DNA"/>
</dbReference>
<feature type="domain" description="HMA" evidence="2">
    <location>
        <begin position="1"/>
        <end position="63"/>
    </location>
</feature>
<evidence type="ECO:0000313" key="3">
    <source>
        <dbReference type="EMBL" id="MBB3118940.1"/>
    </source>
</evidence>
<evidence type="ECO:0000256" key="1">
    <source>
        <dbReference type="ARBA" id="ARBA00022723"/>
    </source>
</evidence>
<dbReference type="InterPro" id="IPR006121">
    <property type="entry name" value="HMA_dom"/>
</dbReference>
<dbReference type="InterPro" id="IPR036163">
    <property type="entry name" value="HMA_dom_sf"/>
</dbReference>
<dbReference type="InterPro" id="IPR017969">
    <property type="entry name" value="Heavy-metal-associated_CS"/>
</dbReference>
<proteinExistence type="predicted"/>
<dbReference type="PROSITE" id="PS50846">
    <property type="entry name" value="HMA_2"/>
    <property type="match status" value="1"/>
</dbReference>
<dbReference type="GO" id="GO:0046872">
    <property type="term" value="F:metal ion binding"/>
    <property type="evidence" value="ECO:0007669"/>
    <property type="project" value="UniProtKB-KW"/>
</dbReference>
<organism evidence="3 4">
    <name type="scientific">Pseudoduganella violacea</name>
    <dbReference type="NCBI Taxonomy" id="1715466"/>
    <lineage>
        <taxon>Bacteria</taxon>
        <taxon>Pseudomonadati</taxon>
        <taxon>Pseudomonadota</taxon>
        <taxon>Betaproteobacteria</taxon>
        <taxon>Burkholderiales</taxon>
        <taxon>Oxalobacteraceae</taxon>
        <taxon>Telluria group</taxon>
        <taxon>Pseudoduganella</taxon>
    </lineage>
</organism>
<dbReference type="Pfam" id="PF00403">
    <property type="entry name" value="HMA"/>
    <property type="match status" value="1"/>
</dbReference>
<dbReference type="RefSeq" id="WP_183440806.1">
    <property type="nucleotide sequence ID" value="NZ_JACHXD010000004.1"/>
</dbReference>
<dbReference type="AlphaFoldDB" id="A0A7W5FTJ5"/>
<dbReference type="PROSITE" id="PS01047">
    <property type="entry name" value="HMA_1"/>
    <property type="match status" value="1"/>
</dbReference>
<reference evidence="3 4" key="1">
    <citation type="submission" date="2020-08" db="EMBL/GenBank/DDBJ databases">
        <title>Genomic Encyclopedia of Type Strains, Phase III (KMG-III): the genomes of soil and plant-associated and newly described type strains.</title>
        <authorList>
            <person name="Whitman W."/>
        </authorList>
    </citation>
    <scope>NUCLEOTIDE SEQUENCE [LARGE SCALE GENOMIC DNA]</scope>
    <source>
        <strain evidence="3 4">CECT 8897</strain>
    </source>
</reference>
<protein>
    <submittedName>
        <fullName evidence="3">Copper chaperone</fullName>
    </submittedName>
</protein>
<sequence>MYELQVENMSCGHCIAKVSDAVRALDMTAGVEINLADKKVMVDSSASLDEVKAAIVQAGYPVTAAA</sequence>
<keyword evidence="1" id="KW-0479">Metal-binding</keyword>
<dbReference type="Gene3D" id="3.30.70.100">
    <property type="match status" value="1"/>
</dbReference>
<accession>A0A7W5FTJ5</accession>
<dbReference type="Proteomes" id="UP000541535">
    <property type="component" value="Unassembled WGS sequence"/>
</dbReference>